<comment type="caution">
    <text evidence="1">The sequence shown here is derived from an EMBL/GenBank/DDBJ whole genome shotgun (WGS) entry which is preliminary data.</text>
</comment>
<evidence type="ECO:0000313" key="1">
    <source>
        <dbReference type="EMBL" id="MFC7383757.1"/>
    </source>
</evidence>
<dbReference type="EMBL" id="JBHTCG010000009">
    <property type="protein sequence ID" value="MFC7383757.1"/>
    <property type="molecule type" value="Genomic_DNA"/>
</dbReference>
<name>A0ABW2P419_9ACTN</name>
<keyword evidence="2" id="KW-1185">Reference proteome</keyword>
<sequence>MNAEDRVERARTLYDRAVFGGDAGALAGVERLLDAMEADLALARGKVLHARFVDRRGEGTDAAAVTGAEEMALFERAVELYHGLGDERGEAEALFWVGACHQVVLDDLEAAVVWFERSRALAAEAGDALTMSYALRHLGFVEHMAGHLEVARERLEESTRLRREAGFLPGVAANLVGLAYVAAGQERGQDALALLDEATAIAEAAGAEAILRQIEEARTRL</sequence>
<accession>A0ABW2P419</accession>
<evidence type="ECO:0008006" key="3">
    <source>
        <dbReference type="Google" id="ProtNLM"/>
    </source>
</evidence>
<reference evidence="2" key="1">
    <citation type="journal article" date="2019" name="Int. J. Syst. Evol. Microbiol.">
        <title>The Global Catalogue of Microorganisms (GCM) 10K type strain sequencing project: providing services to taxonomists for standard genome sequencing and annotation.</title>
        <authorList>
            <consortium name="The Broad Institute Genomics Platform"/>
            <consortium name="The Broad Institute Genome Sequencing Center for Infectious Disease"/>
            <person name="Wu L."/>
            <person name="Ma J."/>
        </authorList>
    </citation>
    <scope>NUCLEOTIDE SEQUENCE [LARGE SCALE GENOMIC DNA]</scope>
    <source>
        <strain evidence="2">CECT 7649</strain>
    </source>
</reference>
<dbReference type="RefSeq" id="WP_380827318.1">
    <property type="nucleotide sequence ID" value="NZ_JBHTCG010000009.1"/>
</dbReference>
<gene>
    <name evidence="1" type="ORF">ACFQSB_16165</name>
</gene>
<protein>
    <recommendedName>
        <fullName evidence="3">Tetratricopeptide repeat protein</fullName>
    </recommendedName>
</protein>
<dbReference type="Proteomes" id="UP001596496">
    <property type="component" value="Unassembled WGS sequence"/>
</dbReference>
<dbReference type="InterPro" id="IPR011990">
    <property type="entry name" value="TPR-like_helical_dom_sf"/>
</dbReference>
<dbReference type="Gene3D" id="1.25.40.10">
    <property type="entry name" value="Tetratricopeptide repeat domain"/>
    <property type="match status" value="1"/>
</dbReference>
<evidence type="ECO:0000313" key="2">
    <source>
        <dbReference type="Proteomes" id="UP001596496"/>
    </source>
</evidence>
<organism evidence="1 2">
    <name type="scientific">Sphaerisporangium rhizosphaerae</name>
    <dbReference type="NCBI Taxonomy" id="2269375"/>
    <lineage>
        <taxon>Bacteria</taxon>
        <taxon>Bacillati</taxon>
        <taxon>Actinomycetota</taxon>
        <taxon>Actinomycetes</taxon>
        <taxon>Streptosporangiales</taxon>
        <taxon>Streptosporangiaceae</taxon>
        <taxon>Sphaerisporangium</taxon>
    </lineage>
</organism>
<dbReference type="SUPFAM" id="SSF48452">
    <property type="entry name" value="TPR-like"/>
    <property type="match status" value="1"/>
</dbReference>
<proteinExistence type="predicted"/>